<organism evidence="1 2">
    <name type="scientific">Rangifer tarandus platyrhynchus</name>
    <name type="common">Svalbard reindeer</name>
    <dbReference type="NCBI Taxonomy" id="3082113"/>
    <lineage>
        <taxon>Eukaryota</taxon>
        <taxon>Metazoa</taxon>
        <taxon>Chordata</taxon>
        <taxon>Craniata</taxon>
        <taxon>Vertebrata</taxon>
        <taxon>Euteleostomi</taxon>
        <taxon>Mammalia</taxon>
        <taxon>Eutheria</taxon>
        <taxon>Laurasiatheria</taxon>
        <taxon>Artiodactyla</taxon>
        <taxon>Ruminantia</taxon>
        <taxon>Pecora</taxon>
        <taxon>Cervidae</taxon>
        <taxon>Odocoileinae</taxon>
        <taxon>Rangifer</taxon>
    </lineage>
</organism>
<protein>
    <submittedName>
        <fullName evidence="1">Uncharacterized protein</fullName>
    </submittedName>
</protein>
<dbReference type="EMBL" id="OX596090">
    <property type="protein sequence ID" value="CAN0544074.1"/>
    <property type="molecule type" value="Genomic_DNA"/>
</dbReference>
<dbReference type="Proteomes" id="UP001162501">
    <property type="component" value="Chromosome 6"/>
</dbReference>
<name>A0AC60A205_RANTA</name>
<accession>A0AC60A205</accession>
<evidence type="ECO:0000313" key="2">
    <source>
        <dbReference type="Proteomes" id="UP001162501"/>
    </source>
</evidence>
<sequence length="144" mass="15475">MTLGRTLLPGSDGGTYSKAEYRHQSSLKGASGMPPVPHNPQHDIRAWGDGQEAAQCEKTGAHCWPQATPTLPKKSGIFPLSLRFILGAPATEVAVPRDPGGIARPGRPESTLKEIDAPDETFGSSDNQNEKSPIITLQRFCQPF</sequence>
<reference evidence="1" key="2">
    <citation type="submission" date="2025-03" db="EMBL/GenBank/DDBJ databases">
        <authorList>
            <consortium name="ELIXIR-Norway"/>
            <consortium name="Elixir Norway"/>
        </authorList>
    </citation>
    <scope>NUCLEOTIDE SEQUENCE</scope>
</reference>
<proteinExistence type="predicted"/>
<gene>
    <name evidence="1" type="ORF">MRATA1EN22A_LOCUS25766</name>
</gene>
<reference evidence="1" key="1">
    <citation type="submission" date="2023-05" db="EMBL/GenBank/DDBJ databases">
        <authorList>
            <consortium name="ELIXIR-Norway"/>
        </authorList>
    </citation>
    <scope>NUCLEOTIDE SEQUENCE</scope>
</reference>
<evidence type="ECO:0000313" key="1">
    <source>
        <dbReference type="EMBL" id="CAN0544074.1"/>
    </source>
</evidence>